<evidence type="ECO:0000313" key="1">
    <source>
        <dbReference type="EMBL" id="CEF69950.1"/>
    </source>
</evidence>
<dbReference type="WormBase" id="SRAE_2000459600">
    <property type="protein sequence ID" value="SRP01662"/>
    <property type="gene ID" value="WBGene00264828"/>
</dbReference>
<dbReference type="Proteomes" id="UP000035682">
    <property type="component" value="Unplaced"/>
</dbReference>
<sequence length="78" mass="9440">MVNSAILKNNIYFNKLNIFNHLNIYDETNNRRRKRATSSAQRRLRRRLRKRVRDLQRAGNFARARIVRRRLRASHGPP</sequence>
<reference evidence="1 2" key="1">
    <citation type="submission" date="2014-09" db="EMBL/GenBank/DDBJ databases">
        <authorList>
            <person name="Martin A.A."/>
        </authorList>
    </citation>
    <scope>NUCLEOTIDE SEQUENCE</scope>
    <source>
        <strain evidence="2">ED321</strain>
        <strain evidence="1">ED321 Heterogonic</strain>
    </source>
</reference>
<organism evidence="1">
    <name type="scientific">Strongyloides ratti</name>
    <name type="common">Parasitic roundworm</name>
    <dbReference type="NCBI Taxonomy" id="34506"/>
    <lineage>
        <taxon>Eukaryota</taxon>
        <taxon>Metazoa</taxon>
        <taxon>Ecdysozoa</taxon>
        <taxon>Nematoda</taxon>
        <taxon>Chromadorea</taxon>
        <taxon>Rhabditida</taxon>
        <taxon>Tylenchina</taxon>
        <taxon>Panagrolaimomorpha</taxon>
        <taxon>Strongyloidoidea</taxon>
        <taxon>Strongyloididae</taxon>
        <taxon>Strongyloides</taxon>
    </lineage>
</organism>
<protein>
    <submittedName>
        <fullName evidence="1 3">Uncharacterized protein</fullName>
    </submittedName>
</protein>
<evidence type="ECO:0000313" key="2">
    <source>
        <dbReference type="Proteomes" id="UP000035682"/>
    </source>
</evidence>
<dbReference type="GeneID" id="36382321"/>
<dbReference type="WBParaSite" id="SRAE_2000459600.1">
    <property type="protein sequence ID" value="SRAE_2000459600.1"/>
    <property type="gene ID" value="WBGene00264828"/>
</dbReference>
<proteinExistence type="predicted"/>
<name>A0A090N026_STRRB</name>
<dbReference type="CTD" id="36382321"/>
<evidence type="ECO:0000313" key="4">
    <source>
        <dbReference type="WormBase" id="SRAE_2000459600"/>
    </source>
</evidence>
<keyword evidence="2" id="KW-1185">Reference proteome</keyword>
<reference evidence="3" key="2">
    <citation type="submission" date="2020-12" db="UniProtKB">
        <authorList>
            <consortium name="WormBaseParasite"/>
        </authorList>
    </citation>
    <scope>IDENTIFICATION</scope>
</reference>
<dbReference type="EMBL" id="LN609529">
    <property type="protein sequence ID" value="CEF69950.1"/>
    <property type="molecule type" value="Genomic_DNA"/>
</dbReference>
<gene>
    <name evidence="1 3 4" type="ORF">SRAE_2000459600</name>
</gene>
<dbReference type="RefSeq" id="XP_024509149.1">
    <property type="nucleotide sequence ID" value="XM_024643484.1"/>
</dbReference>
<dbReference type="AlphaFoldDB" id="A0A090N026"/>
<accession>A0A090N026</accession>
<evidence type="ECO:0000313" key="3">
    <source>
        <dbReference type="WBParaSite" id="SRAE_2000459600.1"/>
    </source>
</evidence>